<dbReference type="Gene3D" id="1.25.40.10">
    <property type="entry name" value="Tetratricopeptide repeat domain"/>
    <property type="match status" value="1"/>
</dbReference>
<feature type="compositionally biased region" description="Basic and acidic residues" evidence="4">
    <location>
        <begin position="542"/>
        <end position="553"/>
    </location>
</feature>
<name>A0ABQ9X8M5_9EUKA</name>
<feature type="compositionally biased region" description="Basic and acidic residues" evidence="4">
    <location>
        <begin position="1589"/>
        <end position="1605"/>
    </location>
</feature>
<evidence type="ECO:0000256" key="4">
    <source>
        <dbReference type="SAM" id="MobiDB-lite"/>
    </source>
</evidence>
<dbReference type="InterPro" id="IPR057352">
    <property type="entry name" value="TPR_TmcB/C"/>
</dbReference>
<feature type="transmembrane region" description="Helical" evidence="5">
    <location>
        <begin position="1171"/>
        <end position="1197"/>
    </location>
</feature>
<keyword evidence="3" id="KW-0408">Iron</keyword>
<evidence type="ECO:0000259" key="6">
    <source>
        <dbReference type="Pfam" id="PF25474"/>
    </source>
</evidence>
<feature type="region of interest" description="Disordered" evidence="4">
    <location>
        <begin position="522"/>
        <end position="576"/>
    </location>
</feature>
<dbReference type="Proteomes" id="UP001281761">
    <property type="component" value="Unassembled WGS sequence"/>
</dbReference>
<feature type="compositionally biased region" description="Low complexity" evidence="4">
    <location>
        <begin position="945"/>
        <end position="960"/>
    </location>
</feature>
<gene>
    <name evidence="7" type="ORF">BLNAU_17517</name>
</gene>
<keyword evidence="2" id="KW-0479">Metal-binding</keyword>
<dbReference type="InterPro" id="IPR052994">
    <property type="entry name" value="Tiny_macrocysts_regulators"/>
</dbReference>
<feature type="transmembrane region" description="Helical" evidence="5">
    <location>
        <begin position="598"/>
        <end position="624"/>
    </location>
</feature>
<feature type="transmembrane region" description="Helical" evidence="5">
    <location>
        <begin position="831"/>
        <end position="851"/>
    </location>
</feature>
<dbReference type="SUPFAM" id="SSF47188">
    <property type="entry name" value="Hemerythrin-like"/>
    <property type="match status" value="1"/>
</dbReference>
<keyword evidence="5" id="KW-0812">Transmembrane</keyword>
<feature type="transmembrane region" description="Helical" evidence="5">
    <location>
        <begin position="46"/>
        <end position="68"/>
    </location>
</feature>
<feature type="region of interest" description="Disordered" evidence="4">
    <location>
        <begin position="920"/>
        <end position="968"/>
    </location>
</feature>
<comment type="caution">
    <text evidence="7">The sequence shown here is derived from an EMBL/GenBank/DDBJ whole genome shotgun (WGS) entry which is preliminary data.</text>
</comment>
<feature type="transmembrane region" description="Helical" evidence="5">
    <location>
        <begin position="198"/>
        <end position="217"/>
    </location>
</feature>
<dbReference type="CDD" id="cd12107">
    <property type="entry name" value="Hemerythrin"/>
    <property type="match status" value="1"/>
</dbReference>
<feature type="transmembrane region" description="Helical" evidence="5">
    <location>
        <begin position="80"/>
        <end position="102"/>
    </location>
</feature>
<dbReference type="PANTHER" id="PTHR31600">
    <property type="entry name" value="TINY MACROCYSTS PROTEIN B-RELATED"/>
    <property type="match status" value="1"/>
</dbReference>
<evidence type="ECO:0000313" key="7">
    <source>
        <dbReference type="EMBL" id="KAK2947550.1"/>
    </source>
</evidence>
<organism evidence="7 8">
    <name type="scientific">Blattamonas nauphoetae</name>
    <dbReference type="NCBI Taxonomy" id="2049346"/>
    <lineage>
        <taxon>Eukaryota</taxon>
        <taxon>Metamonada</taxon>
        <taxon>Preaxostyla</taxon>
        <taxon>Oxymonadida</taxon>
        <taxon>Blattamonas</taxon>
    </lineage>
</organism>
<keyword evidence="5" id="KW-1133">Transmembrane helix</keyword>
<dbReference type="EMBL" id="JARBJD010000197">
    <property type="protein sequence ID" value="KAK2947550.1"/>
    <property type="molecule type" value="Genomic_DNA"/>
</dbReference>
<feature type="transmembrane region" description="Helical" evidence="5">
    <location>
        <begin position="1411"/>
        <end position="1436"/>
    </location>
</feature>
<evidence type="ECO:0000256" key="2">
    <source>
        <dbReference type="ARBA" id="ARBA00022723"/>
    </source>
</evidence>
<feature type="region of interest" description="Disordered" evidence="4">
    <location>
        <begin position="1589"/>
        <end position="1614"/>
    </location>
</feature>
<feature type="region of interest" description="Disordered" evidence="4">
    <location>
        <begin position="1104"/>
        <end position="1146"/>
    </location>
</feature>
<dbReference type="Gene3D" id="1.20.120.50">
    <property type="entry name" value="Hemerythrin-like"/>
    <property type="match status" value="1"/>
</dbReference>
<accession>A0ABQ9X8M5</accession>
<keyword evidence="5" id="KW-0472">Membrane</keyword>
<evidence type="ECO:0000256" key="3">
    <source>
        <dbReference type="ARBA" id="ARBA00023004"/>
    </source>
</evidence>
<feature type="compositionally biased region" description="Basic and acidic residues" evidence="4">
    <location>
        <begin position="1115"/>
        <end position="1146"/>
    </location>
</feature>
<protein>
    <recommendedName>
        <fullName evidence="6">TmcB/TmcC TPR repeats domain-containing protein</fullName>
    </recommendedName>
</protein>
<feature type="compositionally biased region" description="Polar residues" evidence="4">
    <location>
        <begin position="523"/>
        <end position="538"/>
    </location>
</feature>
<dbReference type="InterPro" id="IPR012827">
    <property type="entry name" value="Hemerythrin_metal-bd"/>
</dbReference>
<comment type="similarity">
    <text evidence="1">Belongs to the hemerythrin family.</text>
</comment>
<dbReference type="InterPro" id="IPR035938">
    <property type="entry name" value="Hemerythrin-like_sf"/>
</dbReference>
<dbReference type="InterPro" id="IPR011990">
    <property type="entry name" value="TPR-like_helical_dom_sf"/>
</dbReference>
<reference evidence="7 8" key="1">
    <citation type="journal article" date="2022" name="bioRxiv">
        <title>Genomics of Preaxostyla Flagellates Illuminates Evolutionary Transitions and the Path Towards Mitochondrial Loss.</title>
        <authorList>
            <person name="Novak L.V.F."/>
            <person name="Treitli S.C."/>
            <person name="Pyrih J."/>
            <person name="Halakuc P."/>
            <person name="Pipaliya S.V."/>
            <person name="Vacek V."/>
            <person name="Brzon O."/>
            <person name="Soukal P."/>
            <person name="Eme L."/>
            <person name="Dacks J.B."/>
            <person name="Karnkowska A."/>
            <person name="Elias M."/>
            <person name="Hampl V."/>
        </authorList>
    </citation>
    <scope>NUCLEOTIDE SEQUENCE [LARGE SCALE GENOMIC DNA]</scope>
    <source>
        <strain evidence="7">NAU3</strain>
        <tissue evidence="7">Gut</tissue>
    </source>
</reference>
<keyword evidence="8" id="KW-1185">Reference proteome</keyword>
<feature type="transmembrane region" description="Helical" evidence="5">
    <location>
        <begin position="129"/>
        <end position="152"/>
    </location>
</feature>
<dbReference type="PANTHER" id="PTHR31600:SF2">
    <property type="entry name" value="GAMETE ENRICHED GENE 10 PROTEIN-RELATED"/>
    <property type="match status" value="1"/>
</dbReference>
<evidence type="ECO:0000256" key="1">
    <source>
        <dbReference type="ARBA" id="ARBA00010587"/>
    </source>
</evidence>
<evidence type="ECO:0000256" key="5">
    <source>
        <dbReference type="SAM" id="Phobius"/>
    </source>
</evidence>
<feature type="domain" description="TmcB/TmcC TPR repeats" evidence="6">
    <location>
        <begin position="407"/>
        <end position="522"/>
    </location>
</feature>
<feature type="compositionally biased region" description="Basic and acidic residues" evidence="4">
    <location>
        <begin position="920"/>
        <end position="941"/>
    </location>
</feature>
<dbReference type="Pfam" id="PF25474">
    <property type="entry name" value="TPR_TmcB"/>
    <property type="match status" value="1"/>
</dbReference>
<sequence length="1614" mass="181964">MTLQTTSLAFFHVNPTSYQQMAISMLINFVDLSSLQHFLAANMSPVSIGLLAFIILLYVFIVICGLLYPKIMQKQPWIITALRTLTEFSVSVLLVPFLNLAINQFDCHRDQKGTLYFRGTSTQYFGQQIIHTSIGLTASVIFLVMFFALIVVDHLLIYQHNPKYGGFFSTPTFQFQLLQAILLYGTVFAMRMLINWPFWRFLVTVGVSAFLVLWVLVQQPYYHFMGNFLTILRWTIFGCLRAFLELAYLIGGFITTANASTVQLIITIVCAVVGAGCSVGLSILFFRLLSNRTRRKWLLTDDGMPLADPDHPSKADLPKMKNYKLVEPSVRFIQRKEYRSADYINYADLIYTTALKRHKTKAELHFHYANFLTHFRKNHVKAQSVYRTARMSNPSWPLRFQLFCQTKEESSRGGIGSEMANAQFQLQMSKAEEMHETAKNAMRDFFSNLTAPHPKLSVIPTLLHLIVENEAKARKIYEDQLNTHPQSTRLLRQYASLLLDIYDDEDMADIIIQRADQIEEDSTVTLPTATGGTDQQAGIQPIDHKVQQDEKASRASGTSGASGASKQKPSKKKKKRNDALLTELGGLARDDTKTTKTLVCTLIVTLHTVLALLIVVALVVYLTMSKDYSTDINVLREVTRLAEYTGRTPTYALMFFVLNFVYGFDYETPSDGKSPALIRETFVREGLMKGATFITNLVAHIFDFSSFTDPWVSPDVETYLFQLEMQENPYKTGNPDIDDLPLQPMVAMERPETLSLAEALTAVSQKSRELGESHLVPVPNTNKQQVDYPTFQSDVLFLLANCPQPITNALKKAVVSYMNETSNVAEMMIKVYLSILLSLGLLVLVVLTVVYCLSTAKMVRKRKAVLIDLLDVPKAKLQSVIRRLIETDRDEAITATEIQSDSEDTSEADNVELDEGHESQAGEFHNGEKSHQFEENHDESNSMKNTPSSSNDQNSSFTSNVNPLLTPSSNVPPHNTLFSPTTLFSGFPSFSPVPSPSLYPHPASSPIMPFFPNQTTQSSNPALSTVGERMGLKQSDQIGLQPMGNSQTTPMITPTGSIYGQPISQASSLSHVPSLSGTSSHLNNMRPVPLNFPLQFSQMGMTSPVAAKMDAKRKKAEEKKRKDEEEEKMRRVEEKRHREEEARRKKEKFNSDVSTLIANIADLPSPLTKRLVLPAVLNIVISVAALAVLCVLVFILVRRYEGNNKNITLSGMRNSILSLIEFLNIRLLYNYANITPKDPTITFPTSTNPVMKGFEHLSHNKTELYGLLVKSSKYFQQLHSATHFGVSEFSHTDDSYFDDVITSRLSTEDNEKTLLRQQECYLEEAEDANCSIGNRIFDVKFPISGLSTLISQMRLYIWLMSGDDFEYYTELHPIPRFIGSACRYDLRGGMNTLTNEILETSQKSIRVSKGILIGVSVALCAVLYVSMGVFAMRWLYKVTMNAEESTALYKLLPISSEEKEMTFLNSMLTGHRVLDEGRQKIFDAALNVLESLSTNESMTNLCSNLDLLIITTTQVFGDEEAEMDKRDYDQLEEHAHEHLVIRQRLTWLCDEMKLGQTAQTRIAKRYLIRLFDSHFLNDDVLFGNTIPAEEKRDVEGDGERMRGDEEHDADGMSE</sequence>
<feature type="compositionally biased region" description="Low complexity" evidence="4">
    <location>
        <begin position="554"/>
        <end position="567"/>
    </location>
</feature>
<feature type="transmembrane region" description="Helical" evidence="5">
    <location>
        <begin position="644"/>
        <end position="664"/>
    </location>
</feature>
<feature type="transmembrane region" description="Helical" evidence="5">
    <location>
        <begin position="264"/>
        <end position="286"/>
    </location>
</feature>
<proteinExistence type="inferred from homology"/>
<evidence type="ECO:0000313" key="8">
    <source>
        <dbReference type="Proteomes" id="UP001281761"/>
    </source>
</evidence>